<accession>A0A6G1DYS7</accession>
<evidence type="ECO:0000313" key="3">
    <source>
        <dbReference type="Proteomes" id="UP000479710"/>
    </source>
</evidence>
<dbReference type="EMBL" id="SPHZ02000005">
    <property type="protein sequence ID" value="KAF0917660.1"/>
    <property type="molecule type" value="Genomic_DNA"/>
</dbReference>
<comment type="caution">
    <text evidence="2">The sequence shown here is derived from an EMBL/GenBank/DDBJ whole genome shotgun (WGS) entry which is preliminary data.</text>
</comment>
<keyword evidence="3" id="KW-1185">Reference proteome</keyword>
<feature type="region of interest" description="Disordered" evidence="1">
    <location>
        <begin position="134"/>
        <end position="178"/>
    </location>
</feature>
<sequence length="178" mass="19619">MGRPAQSGGAAVPGAEGRPWRRGGEGPPARREPGGPPAWRGAGGRGGSRPWRRRGKGRKPAGARATERRGGSRHRRGGGRKARWFPARHGRGDAEGEAVPGTARPWRRGVGRPGNLRRRSLKWLRNGKVAIPAMMDRQRRDDETEDNDGDRVRWHGGNETKRYLSTHGEEPVRSLKGR</sequence>
<feature type="region of interest" description="Disordered" evidence="1">
    <location>
        <begin position="1"/>
        <end position="117"/>
    </location>
</feature>
<evidence type="ECO:0000256" key="1">
    <source>
        <dbReference type="SAM" id="MobiDB-lite"/>
    </source>
</evidence>
<dbReference type="AlphaFoldDB" id="A0A6G1DYS7"/>
<name>A0A6G1DYS7_9ORYZ</name>
<feature type="compositionally biased region" description="Basic and acidic residues" evidence="1">
    <location>
        <begin position="18"/>
        <end position="33"/>
    </location>
</feature>
<gene>
    <name evidence="2" type="ORF">E2562_021169</name>
</gene>
<feature type="compositionally biased region" description="Basic residues" evidence="1">
    <location>
        <begin position="105"/>
        <end position="117"/>
    </location>
</feature>
<feature type="compositionally biased region" description="Basic residues" evidence="1">
    <location>
        <begin position="71"/>
        <end position="89"/>
    </location>
</feature>
<reference evidence="2 3" key="1">
    <citation type="submission" date="2019-11" db="EMBL/GenBank/DDBJ databases">
        <title>Whole genome sequence of Oryza granulata.</title>
        <authorList>
            <person name="Li W."/>
        </authorList>
    </citation>
    <scope>NUCLEOTIDE SEQUENCE [LARGE SCALE GENOMIC DNA]</scope>
    <source>
        <strain evidence="3">cv. Menghai</strain>
        <tissue evidence="2">Leaf</tissue>
    </source>
</reference>
<proteinExistence type="predicted"/>
<protein>
    <submittedName>
        <fullName evidence="2">Uncharacterized protein</fullName>
    </submittedName>
</protein>
<evidence type="ECO:0000313" key="2">
    <source>
        <dbReference type="EMBL" id="KAF0917660.1"/>
    </source>
</evidence>
<feature type="compositionally biased region" description="Basic and acidic residues" evidence="1">
    <location>
        <begin position="149"/>
        <end position="178"/>
    </location>
</feature>
<dbReference type="Proteomes" id="UP000479710">
    <property type="component" value="Unassembled WGS sequence"/>
</dbReference>
<feature type="compositionally biased region" description="Basic residues" evidence="1">
    <location>
        <begin position="50"/>
        <end position="61"/>
    </location>
</feature>
<organism evidence="2 3">
    <name type="scientific">Oryza meyeriana var. granulata</name>
    <dbReference type="NCBI Taxonomy" id="110450"/>
    <lineage>
        <taxon>Eukaryota</taxon>
        <taxon>Viridiplantae</taxon>
        <taxon>Streptophyta</taxon>
        <taxon>Embryophyta</taxon>
        <taxon>Tracheophyta</taxon>
        <taxon>Spermatophyta</taxon>
        <taxon>Magnoliopsida</taxon>
        <taxon>Liliopsida</taxon>
        <taxon>Poales</taxon>
        <taxon>Poaceae</taxon>
        <taxon>BOP clade</taxon>
        <taxon>Oryzoideae</taxon>
        <taxon>Oryzeae</taxon>
        <taxon>Oryzinae</taxon>
        <taxon>Oryza</taxon>
        <taxon>Oryza meyeriana</taxon>
    </lineage>
</organism>